<sequence length="58" mass="6479">MSEVDHSERIRHHSGRAATISLHIRTQATNQILGIQFHTNLIAADFSLMSVRLSGCLH</sequence>
<gene>
    <name evidence="1" type="ORF">XNOV1_A038224</name>
</gene>
<dbReference type="Proteomes" id="UP001178508">
    <property type="component" value="Chromosome 3"/>
</dbReference>
<proteinExistence type="predicted"/>
<accession>A0AAV1EXH4</accession>
<keyword evidence="2" id="KW-1185">Reference proteome</keyword>
<protein>
    <submittedName>
        <fullName evidence="1">Uncharacterized protein</fullName>
    </submittedName>
</protein>
<evidence type="ECO:0000313" key="2">
    <source>
        <dbReference type="Proteomes" id="UP001178508"/>
    </source>
</evidence>
<dbReference type="EMBL" id="OY660866">
    <property type="protein sequence ID" value="CAJ1053390.1"/>
    <property type="molecule type" value="Genomic_DNA"/>
</dbReference>
<name>A0AAV1EXH4_XYRNO</name>
<organism evidence="1 2">
    <name type="scientific">Xyrichtys novacula</name>
    <name type="common">Pearly razorfish</name>
    <name type="synonym">Hemipteronotus novacula</name>
    <dbReference type="NCBI Taxonomy" id="13765"/>
    <lineage>
        <taxon>Eukaryota</taxon>
        <taxon>Metazoa</taxon>
        <taxon>Chordata</taxon>
        <taxon>Craniata</taxon>
        <taxon>Vertebrata</taxon>
        <taxon>Euteleostomi</taxon>
        <taxon>Actinopterygii</taxon>
        <taxon>Neopterygii</taxon>
        <taxon>Teleostei</taxon>
        <taxon>Neoteleostei</taxon>
        <taxon>Acanthomorphata</taxon>
        <taxon>Eupercaria</taxon>
        <taxon>Labriformes</taxon>
        <taxon>Labridae</taxon>
        <taxon>Xyrichtys</taxon>
    </lineage>
</organism>
<evidence type="ECO:0000313" key="1">
    <source>
        <dbReference type="EMBL" id="CAJ1053390.1"/>
    </source>
</evidence>
<reference evidence="1" key="1">
    <citation type="submission" date="2023-08" db="EMBL/GenBank/DDBJ databases">
        <authorList>
            <person name="Alioto T."/>
            <person name="Alioto T."/>
            <person name="Gomez Garrido J."/>
        </authorList>
    </citation>
    <scope>NUCLEOTIDE SEQUENCE</scope>
</reference>
<dbReference type="AlphaFoldDB" id="A0AAV1EXH4"/>